<dbReference type="Proteomes" id="UP000517106">
    <property type="component" value="Unassembled WGS sequence"/>
</dbReference>
<comment type="caution">
    <text evidence="2">The sequence shown here is derived from an EMBL/GenBank/DDBJ whole genome shotgun (WGS) entry which is preliminary data.</text>
</comment>
<dbReference type="EMBL" id="JACIVA010000016">
    <property type="protein sequence ID" value="MBB1096609.1"/>
    <property type="molecule type" value="Genomic_DNA"/>
</dbReference>
<dbReference type="SUPFAM" id="SSF51430">
    <property type="entry name" value="NAD(P)-linked oxidoreductase"/>
    <property type="match status" value="1"/>
</dbReference>
<dbReference type="InterPro" id="IPR036812">
    <property type="entry name" value="NAD(P)_OxRdtase_dom_sf"/>
</dbReference>
<feature type="domain" description="NADP-dependent oxidoreductase" evidence="1">
    <location>
        <begin position="15"/>
        <end position="59"/>
    </location>
</feature>
<accession>A0A7W3UJF2</accession>
<sequence>MQTRILGNDLKVTSIGLGCMVFTLGYGKPTDEATAVKTIRQAYDLGYRFFDTAEVYQGINSNGMDCSSWCATWFLVITSSSTYSSGDWSRLCDESIDIIGGCLILHLILLVLPLELLTLSTRPDNQ</sequence>
<reference evidence="2 3" key="1">
    <citation type="submission" date="2020-07" db="EMBL/GenBank/DDBJ databases">
        <title>Description of Limosilactobacillus balticus sp. nov., Limosilactobacillus agrestis sp. nov., Limosilactobacillus albertensis sp. nov., Limosilactobacillus rudii sp. nov., Limosilactobacillus fastidiosus sp. nov., five novel Limosilactobacillus species isolated from the vertebrate gastrointestinal tract, and proposal of 6 subspecies of Limosilactobacillus reuteri adapted to the gastrointestinal tract of specific vertebrate hosts.</title>
        <authorList>
            <person name="Li F."/>
            <person name="Cheng C."/>
            <person name="Zheng J."/>
            <person name="Quevedo R.M."/>
            <person name="Li J."/>
            <person name="Roos S."/>
            <person name="Gaenzle M.G."/>
            <person name="Walter J."/>
        </authorList>
    </citation>
    <scope>NUCLEOTIDE SEQUENCE [LARGE SCALE GENOMIC DNA]</scope>
    <source>
        <strain evidence="2 3">STM2_1</strain>
    </source>
</reference>
<organism evidence="2 3">
    <name type="scientific">Limosilactobacillus rudii</name>
    <dbReference type="NCBI Taxonomy" id="2759755"/>
    <lineage>
        <taxon>Bacteria</taxon>
        <taxon>Bacillati</taxon>
        <taxon>Bacillota</taxon>
        <taxon>Bacilli</taxon>
        <taxon>Lactobacillales</taxon>
        <taxon>Lactobacillaceae</taxon>
        <taxon>Limosilactobacillus</taxon>
    </lineage>
</organism>
<proteinExistence type="predicted"/>
<dbReference type="AlphaFoldDB" id="A0A7W3UJF2"/>
<name>A0A7W3UJF2_9LACO</name>
<protein>
    <submittedName>
        <fullName evidence="2">Aldo/keto reductase</fullName>
    </submittedName>
</protein>
<keyword evidence="3" id="KW-1185">Reference proteome</keyword>
<dbReference type="Gene3D" id="3.20.20.100">
    <property type="entry name" value="NADP-dependent oxidoreductase domain"/>
    <property type="match status" value="1"/>
</dbReference>
<evidence type="ECO:0000259" key="1">
    <source>
        <dbReference type="Pfam" id="PF00248"/>
    </source>
</evidence>
<dbReference type="Pfam" id="PF00248">
    <property type="entry name" value="Aldo_ket_red"/>
    <property type="match status" value="1"/>
</dbReference>
<gene>
    <name evidence="2" type="ORF">H5S09_01300</name>
</gene>
<dbReference type="InterPro" id="IPR023210">
    <property type="entry name" value="NADP_OxRdtase_dom"/>
</dbReference>
<evidence type="ECO:0000313" key="3">
    <source>
        <dbReference type="Proteomes" id="UP000517106"/>
    </source>
</evidence>
<evidence type="ECO:0000313" key="2">
    <source>
        <dbReference type="EMBL" id="MBB1096609.1"/>
    </source>
</evidence>